<dbReference type="InterPro" id="IPR002579">
    <property type="entry name" value="Met_Sox_Rdtase_MsrB_dom"/>
</dbReference>
<dbReference type="EC" id="1.8.4.12" evidence="3"/>
<name>A0ABM8EN12_9BACT</name>
<dbReference type="Pfam" id="PF01641">
    <property type="entry name" value="SelR"/>
    <property type="match status" value="1"/>
</dbReference>
<dbReference type="Gene3D" id="2.170.150.20">
    <property type="entry name" value="Peptide methionine sulfoxide reductase"/>
    <property type="match status" value="1"/>
</dbReference>
<reference evidence="5 6" key="1">
    <citation type="submission" date="2022-12" db="EMBL/GenBank/DDBJ databases">
        <title>Polyphasic characterization of Geotalea uranireducens NIT-SL11 newly isolated from a complex of sewage sludge and microbially reduced graphene oxide.</title>
        <authorList>
            <person name="Xie L."/>
            <person name="Yoshida N."/>
            <person name="Meng L."/>
        </authorList>
    </citation>
    <scope>NUCLEOTIDE SEQUENCE [LARGE SCALE GENOMIC DNA]</scope>
    <source>
        <strain evidence="5 6">NIT-SL11</strain>
    </source>
</reference>
<evidence type="ECO:0000256" key="2">
    <source>
        <dbReference type="ARBA" id="ARBA00048488"/>
    </source>
</evidence>
<dbReference type="PROSITE" id="PS51790">
    <property type="entry name" value="MSRB"/>
    <property type="match status" value="1"/>
</dbReference>
<dbReference type="HAMAP" id="MF_01400">
    <property type="entry name" value="MsrB"/>
    <property type="match status" value="1"/>
</dbReference>
<gene>
    <name evidence="3 5" type="primary">msrB</name>
    <name evidence="5" type="ORF">GURASL_27670</name>
</gene>
<dbReference type="SUPFAM" id="SSF51316">
    <property type="entry name" value="Mss4-like"/>
    <property type="match status" value="1"/>
</dbReference>
<evidence type="ECO:0000259" key="4">
    <source>
        <dbReference type="PROSITE" id="PS51790"/>
    </source>
</evidence>
<feature type="binding site" evidence="3">
    <location>
        <position position="52"/>
    </location>
    <ligand>
        <name>Zn(2+)</name>
        <dbReference type="ChEBI" id="CHEBI:29105"/>
    </ligand>
</feature>
<sequence>MVVKKIERSAAEWRARLGPERYHVCRERGTEPPFSGSYWDSHEPGVYRCGCCGAPLFASTAKFDSGTGWPSFTAPVAAGQVETERDTSLFMDRTEVHCAACGAHLGHLFPDGPAPTGLRYCINSAALELVRDGEEEPA</sequence>
<dbReference type="InterPro" id="IPR028427">
    <property type="entry name" value="Met_Sox_Rdtase_MsrB"/>
</dbReference>
<protein>
    <recommendedName>
        <fullName evidence="3">Peptide methionine sulfoxide reductase MsrB</fullName>
        <ecNumber evidence="3">1.8.4.12</ecNumber>
    </recommendedName>
    <alternativeName>
        <fullName evidence="3">Peptide-methionine (R)-S-oxide reductase</fullName>
    </alternativeName>
</protein>
<keyword evidence="1 3" id="KW-0560">Oxidoreductase</keyword>
<feature type="domain" description="MsrB" evidence="4">
    <location>
        <begin position="10"/>
        <end position="132"/>
    </location>
</feature>
<feature type="binding site" evidence="3">
    <location>
        <position position="98"/>
    </location>
    <ligand>
        <name>Zn(2+)</name>
        <dbReference type="ChEBI" id="CHEBI:29105"/>
    </ligand>
</feature>
<keyword evidence="3" id="KW-0862">Zinc</keyword>
<feature type="active site" description="Nucleophile" evidence="3">
    <location>
        <position position="121"/>
    </location>
</feature>
<organism evidence="5 6">
    <name type="scientific">Geotalea uraniireducens</name>
    <dbReference type="NCBI Taxonomy" id="351604"/>
    <lineage>
        <taxon>Bacteria</taxon>
        <taxon>Pseudomonadati</taxon>
        <taxon>Thermodesulfobacteriota</taxon>
        <taxon>Desulfuromonadia</taxon>
        <taxon>Geobacterales</taxon>
        <taxon>Geobacteraceae</taxon>
        <taxon>Geotalea</taxon>
    </lineage>
</organism>
<keyword evidence="6" id="KW-1185">Reference proteome</keyword>
<proteinExistence type="inferred from homology"/>
<feature type="binding site" evidence="3">
    <location>
        <position position="49"/>
    </location>
    <ligand>
        <name>Zn(2+)</name>
        <dbReference type="ChEBI" id="CHEBI:29105"/>
    </ligand>
</feature>
<keyword evidence="3" id="KW-0479">Metal-binding</keyword>
<comment type="catalytic activity">
    <reaction evidence="2 3">
        <text>L-methionyl-[protein] + [thioredoxin]-disulfide + H2O = L-methionyl-(R)-S-oxide-[protein] + [thioredoxin]-dithiol</text>
        <dbReference type="Rhea" id="RHEA:24164"/>
        <dbReference type="Rhea" id="RHEA-COMP:10698"/>
        <dbReference type="Rhea" id="RHEA-COMP:10700"/>
        <dbReference type="Rhea" id="RHEA-COMP:12313"/>
        <dbReference type="Rhea" id="RHEA-COMP:12314"/>
        <dbReference type="ChEBI" id="CHEBI:15377"/>
        <dbReference type="ChEBI" id="CHEBI:16044"/>
        <dbReference type="ChEBI" id="CHEBI:29950"/>
        <dbReference type="ChEBI" id="CHEBI:45764"/>
        <dbReference type="ChEBI" id="CHEBI:50058"/>
        <dbReference type="EC" id="1.8.4.12"/>
    </reaction>
</comment>
<dbReference type="Proteomes" id="UP001317705">
    <property type="component" value="Chromosome"/>
</dbReference>
<accession>A0ABM8EN12</accession>
<evidence type="ECO:0000256" key="1">
    <source>
        <dbReference type="ARBA" id="ARBA00023002"/>
    </source>
</evidence>
<dbReference type="NCBIfam" id="TIGR00357">
    <property type="entry name" value="peptide-methionine (R)-S-oxide reductase MsrB"/>
    <property type="match status" value="1"/>
</dbReference>
<comment type="cofactor">
    <cofactor evidence="3">
        <name>Zn(2+)</name>
        <dbReference type="ChEBI" id="CHEBI:29105"/>
    </cofactor>
    <text evidence="3">Binds 1 zinc ion per subunit. The zinc ion is important for the structural integrity of the protein.</text>
</comment>
<evidence type="ECO:0000313" key="6">
    <source>
        <dbReference type="Proteomes" id="UP001317705"/>
    </source>
</evidence>
<evidence type="ECO:0000313" key="5">
    <source>
        <dbReference type="EMBL" id="BDV43844.1"/>
    </source>
</evidence>
<dbReference type="InterPro" id="IPR011057">
    <property type="entry name" value="Mss4-like_sf"/>
</dbReference>
<dbReference type="EMBL" id="AP027151">
    <property type="protein sequence ID" value="BDV43844.1"/>
    <property type="molecule type" value="Genomic_DNA"/>
</dbReference>
<dbReference type="PANTHER" id="PTHR10173">
    <property type="entry name" value="METHIONINE SULFOXIDE REDUCTASE"/>
    <property type="match status" value="1"/>
</dbReference>
<feature type="binding site" evidence="3">
    <location>
        <position position="101"/>
    </location>
    <ligand>
        <name>Zn(2+)</name>
        <dbReference type="ChEBI" id="CHEBI:29105"/>
    </ligand>
</feature>
<comment type="similarity">
    <text evidence="3">Belongs to the MsrB Met sulfoxide reductase family.</text>
</comment>
<evidence type="ECO:0000256" key="3">
    <source>
        <dbReference type="HAMAP-Rule" id="MF_01400"/>
    </source>
</evidence>
<dbReference type="PANTHER" id="PTHR10173:SF52">
    <property type="entry name" value="METHIONINE-R-SULFOXIDE REDUCTASE B1"/>
    <property type="match status" value="1"/>
</dbReference>